<evidence type="ECO:0000256" key="7">
    <source>
        <dbReference type="RuleBase" id="RU362042"/>
    </source>
</evidence>
<proteinExistence type="inferred from homology"/>
<dbReference type="PANTHER" id="PTHR43390:SF1">
    <property type="entry name" value="CHLOROPLAST PROCESSING PEPTIDASE"/>
    <property type="match status" value="1"/>
</dbReference>
<feature type="domain" description="Peptidase S26" evidence="8">
    <location>
        <begin position="13"/>
        <end position="177"/>
    </location>
</feature>
<dbReference type="InterPro" id="IPR000223">
    <property type="entry name" value="Pept_S26A_signal_pept_1"/>
</dbReference>
<evidence type="ECO:0000256" key="2">
    <source>
        <dbReference type="ARBA" id="ARBA00004401"/>
    </source>
</evidence>
<keyword evidence="5 7" id="KW-0378">Hydrolase</keyword>
<feature type="active site" evidence="6">
    <location>
        <position position="77"/>
    </location>
</feature>
<gene>
    <name evidence="9" type="ORF">BCR26_16995</name>
</gene>
<keyword evidence="7" id="KW-0645">Protease</keyword>
<organism evidence="9 10">
    <name type="scientific">Enterococcus rivorum</name>
    <dbReference type="NCBI Taxonomy" id="762845"/>
    <lineage>
        <taxon>Bacteria</taxon>
        <taxon>Bacillati</taxon>
        <taxon>Bacillota</taxon>
        <taxon>Bacilli</taxon>
        <taxon>Lactobacillales</taxon>
        <taxon>Enterococcaceae</taxon>
        <taxon>Enterococcus</taxon>
    </lineage>
</organism>
<dbReference type="OrthoDB" id="9802919at2"/>
<dbReference type="GO" id="GO:0009003">
    <property type="term" value="F:signal peptidase activity"/>
    <property type="evidence" value="ECO:0007669"/>
    <property type="project" value="UniProtKB-EC"/>
</dbReference>
<dbReference type="EMBL" id="MIEK01000051">
    <property type="protein sequence ID" value="OEH81340.1"/>
    <property type="molecule type" value="Genomic_DNA"/>
</dbReference>
<dbReference type="RefSeq" id="WP_069699701.1">
    <property type="nucleotide sequence ID" value="NZ_JAGGMA010000021.1"/>
</dbReference>
<keyword evidence="10" id="KW-1185">Reference proteome</keyword>
<dbReference type="PRINTS" id="PR00727">
    <property type="entry name" value="LEADERPTASE"/>
</dbReference>
<dbReference type="PANTHER" id="PTHR43390">
    <property type="entry name" value="SIGNAL PEPTIDASE I"/>
    <property type="match status" value="1"/>
</dbReference>
<dbReference type="GO" id="GO:0006465">
    <property type="term" value="P:signal peptide processing"/>
    <property type="evidence" value="ECO:0007669"/>
    <property type="project" value="InterPro"/>
</dbReference>
<feature type="transmembrane region" description="Helical" evidence="7">
    <location>
        <begin position="7"/>
        <end position="25"/>
    </location>
</feature>
<dbReference type="GO" id="GO:0005886">
    <property type="term" value="C:plasma membrane"/>
    <property type="evidence" value="ECO:0007669"/>
    <property type="project" value="UniProtKB-SubCell"/>
</dbReference>
<dbReference type="Proteomes" id="UP000095256">
    <property type="component" value="Unassembled WGS sequence"/>
</dbReference>
<accession>A0A1E5KU04</accession>
<dbReference type="PROSITE" id="PS00760">
    <property type="entry name" value="SPASE_I_2"/>
    <property type="match status" value="1"/>
</dbReference>
<evidence type="ECO:0000313" key="9">
    <source>
        <dbReference type="EMBL" id="OEH81340.1"/>
    </source>
</evidence>
<keyword evidence="7" id="KW-0472">Membrane</keyword>
<keyword evidence="7" id="KW-0812">Transmembrane</keyword>
<sequence>MKKKTKSIVYNLLQLVAILGISLFLRKYVFNPIEVLGTSMEPTYHESDRVWQTSLKKPERFDIITFPSPRDEKRIIKRVVGLPGDSLRYENDQLYINDQAYDEPYLEEFKNKLTDGIPLTKDFSLEQLETLDTPKTKVIPEGKYFVLGDNRRATDDSRYFGFVDEKAINGVVFFRYYPLDKIGFQ</sequence>
<evidence type="ECO:0000313" key="10">
    <source>
        <dbReference type="Proteomes" id="UP000095256"/>
    </source>
</evidence>
<reference evidence="9 10" key="1">
    <citation type="submission" date="2016-09" db="EMBL/GenBank/DDBJ databases">
        <authorList>
            <person name="Capua I."/>
            <person name="De Benedictis P."/>
            <person name="Joannis T."/>
            <person name="Lombin L.H."/>
            <person name="Cattoli G."/>
        </authorList>
    </citation>
    <scope>NUCLEOTIDE SEQUENCE [LARGE SCALE GENOMIC DNA]</scope>
    <source>
        <strain evidence="9 10">LMG 25899</strain>
    </source>
</reference>
<dbReference type="CDD" id="cd06530">
    <property type="entry name" value="S26_SPase_I"/>
    <property type="match status" value="1"/>
</dbReference>
<dbReference type="Pfam" id="PF10502">
    <property type="entry name" value="Peptidase_S26"/>
    <property type="match status" value="1"/>
</dbReference>
<dbReference type="SUPFAM" id="SSF51306">
    <property type="entry name" value="LexA/Signal peptidase"/>
    <property type="match status" value="1"/>
</dbReference>
<dbReference type="STRING" id="762845.BCR26_16995"/>
<dbReference type="AlphaFoldDB" id="A0A1E5KU04"/>
<protein>
    <recommendedName>
        <fullName evidence="4 7">Signal peptidase I</fullName>
        <ecNumber evidence="4 7">3.4.21.89</ecNumber>
    </recommendedName>
</protein>
<feature type="active site" evidence="6">
    <location>
        <position position="39"/>
    </location>
</feature>
<comment type="similarity">
    <text evidence="3 7">Belongs to the peptidase S26 family.</text>
</comment>
<evidence type="ECO:0000256" key="4">
    <source>
        <dbReference type="ARBA" id="ARBA00013208"/>
    </source>
</evidence>
<evidence type="ECO:0000259" key="8">
    <source>
        <dbReference type="Pfam" id="PF10502"/>
    </source>
</evidence>
<dbReference type="InterPro" id="IPR019757">
    <property type="entry name" value="Pept_S26A_signal_pept_1_Lys-AS"/>
</dbReference>
<name>A0A1E5KU04_9ENTE</name>
<evidence type="ECO:0000256" key="1">
    <source>
        <dbReference type="ARBA" id="ARBA00000677"/>
    </source>
</evidence>
<comment type="caution">
    <text evidence="9">The sequence shown here is derived from an EMBL/GenBank/DDBJ whole genome shotgun (WGS) entry which is preliminary data.</text>
</comment>
<evidence type="ECO:0000256" key="3">
    <source>
        <dbReference type="ARBA" id="ARBA00009370"/>
    </source>
</evidence>
<comment type="subcellular location">
    <subcellularLocation>
        <location evidence="2">Cell membrane</location>
        <topology evidence="2">Single-pass type II membrane protein</topology>
    </subcellularLocation>
    <subcellularLocation>
        <location evidence="7">Membrane</location>
        <topology evidence="7">Single-pass type II membrane protein</topology>
    </subcellularLocation>
</comment>
<dbReference type="InterPro" id="IPR036286">
    <property type="entry name" value="LexA/Signal_pep-like_sf"/>
</dbReference>
<dbReference type="InterPro" id="IPR019533">
    <property type="entry name" value="Peptidase_S26"/>
</dbReference>
<dbReference type="GO" id="GO:0004252">
    <property type="term" value="F:serine-type endopeptidase activity"/>
    <property type="evidence" value="ECO:0007669"/>
    <property type="project" value="InterPro"/>
</dbReference>
<comment type="catalytic activity">
    <reaction evidence="1 7">
        <text>Cleavage of hydrophobic, N-terminal signal or leader sequences from secreted and periplasmic proteins.</text>
        <dbReference type="EC" id="3.4.21.89"/>
    </reaction>
</comment>
<evidence type="ECO:0000256" key="6">
    <source>
        <dbReference type="PIRSR" id="PIRSR600223-1"/>
    </source>
</evidence>
<evidence type="ECO:0000256" key="5">
    <source>
        <dbReference type="ARBA" id="ARBA00022801"/>
    </source>
</evidence>
<dbReference type="Gene3D" id="2.10.109.10">
    <property type="entry name" value="Umud Fragment, subunit A"/>
    <property type="match status" value="1"/>
</dbReference>
<dbReference type="EC" id="3.4.21.89" evidence="4 7"/>
<keyword evidence="7" id="KW-1133">Transmembrane helix</keyword>
<dbReference type="NCBIfam" id="TIGR02227">
    <property type="entry name" value="sigpep_I_bact"/>
    <property type="match status" value="1"/>
</dbReference>